<accession>A0A562TV79</accession>
<proteinExistence type="predicted"/>
<name>A0A562TV79_9SPHI</name>
<keyword evidence="2" id="KW-1185">Reference proteome</keyword>
<sequence length="156" mass="17253">MTLDEFVSLSSALTGYPASTLKPARDTQMIAQTLYEQLNLPSNNIPSAQLDLLTLVWNQISGTPPPQLEAAVKEKIIDNLAITRLAQNIIYLWFFGIWYDLSKNPASFTSPNIDHVVSPLAYKNGLVWGEMGAHPMGFSTGVFGYWENVPQLPAIN</sequence>
<evidence type="ECO:0008006" key="3">
    <source>
        <dbReference type="Google" id="ProtNLM"/>
    </source>
</evidence>
<protein>
    <recommendedName>
        <fullName evidence="3">D-sorbitol dehydrogenase-like protein</fullName>
    </recommendedName>
</protein>
<dbReference type="Proteomes" id="UP000317010">
    <property type="component" value="Unassembled WGS sequence"/>
</dbReference>
<reference evidence="1 2" key="1">
    <citation type="submission" date="2019-07" db="EMBL/GenBank/DDBJ databases">
        <title>Genomic Encyclopedia of Archaeal and Bacterial Type Strains, Phase II (KMG-II): from individual species to whole genera.</title>
        <authorList>
            <person name="Goeker M."/>
        </authorList>
    </citation>
    <scope>NUCLEOTIDE SEQUENCE [LARGE SCALE GENOMIC DNA]</scope>
    <source>
        <strain evidence="1 2">ATCC BAA-1854</strain>
    </source>
</reference>
<evidence type="ECO:0000313" key="1">
    <source>
        <dbReference type="EMBL" id="TWI97519.1"/>
    </source>
</evidence>
<comment type="caution">
    <text evidence="1">The sequence shown here is derived from an EMBL/GenBank/DDBJ whole genome shotgun (WGS) entry which is preliminary data.</text>
</comment>
<organism evidence="1 2">
    <name type="scientific">Mucilaginibacter frigoritolerans</name>
    <dbReference type="NCBI Taxonomy" id="652788"/>
    <lineage>
        <taxon>Bacteria</taxon>
        <taxon>Pseudomonadati</taxon>
        <taxon>Bacteroidota</taxon>
        <taxon>Sphingobacteriia</taxon>
        <taxon>Sphingobacteriales</taxon>
        <taxon>Sphingobacteriaceae</taxon>
        <taxon>Mucilaginibacter</taxon>
    </lineage>
</organism>
<dbReference type="OrthoDB" id="495830at2"/>
<dbReference type="RefSeq" id="WP_144914308.1">
    <property type="nucleotide sequence ID" value="NZ_VLLI01000010.1"/>
</dbReference>
<dbReference type="AlphaFoldDB" id="A0A562TV79"/>
<evidence type="ECO:0000313" key="2">
    <source>
        <dbReference type="Proteomes" id="UP000317010"/>
    </source>
</evidence>
<dbReference type="EMBL" id="VLLI01000010">
    <property type="protein sequence ID" value="TWI97519.1"/>
    <property type="molecule type" value="Genomic_DNA"/>
</dbReference>
<gene>
    <name evidence="1" type="ORF">JN11_03338</name>
</gene>